<accession>A0A7R9EB44</accession>
<protein>
    <recommendedName>
        <fullName evidence="4">Reduced folate carrier</fullName>
    </recommendedName>
</protein>
<feature type="transmembrane region" description="Helical" evidence="2">
    <location>
        <begin position="654"/>
        <end position="672"/>
    </location>
</feature>
<evidence type="ECO:0000256" key="2">
    <source>
        <dbReference type="SAM" id="Phobius"/>
    </source>
</evidence>
<feature type="transmembrane region" description="Helical" evidence="2">
    <location>
        <begin position="131"/>
        <end position="151"/>
    </location>
</feature>
<dbReference type="InterPro" id="IPR036259">
    <property type="entry name" value="MFS_trans_sf"/>
</dbReference>
<comment type="similarity">
    <text evidence="1">Belongs to the reduced folate carrier (RFC) transporter (TC 2.A.48) family.</text>
</comment>
<sequence>MLVIVVSAWNLDHFLDSCERAFNRHSRLTLCTQTRDSFVEFAKGNEGLKGLSVAVVEKMESWIKISLFLCMFGFLKEFRPSEPFIVDFLLGDRINLTDEVINQELFPIGTYCNCVWLVLVLLVTDLLRYKPIIILEAIGGIGCWALLVLVLRRNPELCVDTNVVNGKGELCHSIRLQPTYELLDPTRFLHVLAYMLSAVQTILEICQRKMVEVLYGLFMATEVAYFTYMYALVDKEHYQQVTSHTRTAYLLGRSISGVLAQLFMSIKIMDSHQLNYLTLGSLCLATVWAVLLPPAKENIYFQRISQNSGNEVSSEAKHRAQQQTNAEMVVSTQTLSSDMNTMTYCQKCSKIYTLLWKDFVAAFTNWYVVKWSIWWALATCGYLQITTYVQLLYETILEENKQEDNELYNGAVEAITTLLVLTVLEHSSHAFAFHIYSSPMASLVLTDSSQLTSDRQHLGACATLACSWLKIDWRTNGETALALCSLIEAAVLFVSSQSQVMWLAYLCYVIFVVVYYAMFTITNAEVAKNIHEDSYGLIFGANTLFSLLLQTVLTLIVMSGNGLALASRQQLITSKGSFLRTVLLIPSSPGALFNLRAANAHDIYVASMDSGSSKVLYKTTPITLDTCAIFTESDGSSVDNIPVFSDQLENSMDFLALVGLVYWSLEIFQAFLSQFFS</sequence>
<evidence type="ECO:0008006" key="4">
    <source>
        <dbReference type="Google" id="ProtNLM"/>
    </source>
</evidence>
<evidence type="ECO:0000256" key="1">
    <source>
        <dbReference type="ARBA" id="ARBA00005773"/>
    </source>
</evidence>
<feature type="transmembrane region" description="Helical" evidence="2">
    <location>
        <begin position="502"/>
        <end position="522"/>
    </location>
</feature>
<organism evidence="3">
    <name type="scientific">Timema monikensis</name>
    <dbReference type="NCBI Taxonomy" id="170555"/>
    <lineage>
        <taxon>Eukaryota</taxon>
        <taxon>Metazoa</taxon>
        <taxon>Ecdysozoa</taxon>
        <taxon>Arthropoda</taxon>
        <taxon>Hexapoda</taxon>
        <taxon>Insecta</taxon>
        <taxon>Pterygota</taxon>
        <taxon>Neoptera</taxon>
        <taxon>Polyneoptera</taxon>
        <taxon>Phasmatodea</taxon>
        <taxon>Timematodea</taxon>
        <taxon>Timematoidea</taxon>
        <taxon>Timematidae</taxon>
        <taxon>Timema</taxon>
    </lineage>
</organism>
<dbReference type="Pfam" id="PF01770">
    <property type="entry name" value="Folate_carrier"/>
    <property type="match status" value="3"/>
</dbReference>
<keyword evidence="2" id="KW-0812">Transmembrane</keyword>
<feature type="transmembrane region" description="Helical" evidence="2">
    <location>
        <begin position="534"/>
        <end position="558"/>
    </location>
</feature>
<keyword evidence="2" id="KW-0472">Membrane</keyword>
<feature type="transmembrane region" description="Helical" evidence="2">
    <location>
        <begin position="105"/>
        <end position="124"/>
    </location>
</feature>
<feature type="transmembrane region" description="Helical" evidence="2">
    <location>
        <begin position="273"/>
        <end position="291"/>
    </location>
</feature>
<proteinExistence type="inferred from homology"/>
<dbReference type="Gene3D" id="1.20.1250.20">
    <property type="entry name" value="MFS general substrate transporter like domains"/>
    <property type="match status" value="1"/>
</dbReference>
<dbReference type="AlphaFoldDB" id="A0A7R9EB44"/>
<gene>
    <name evidence="3" type="ORF">TMSB3V08_LOCUS6604</name>
</gene>
<dbReference type="PANTHER" id="PTHR10686">
    <property type="entry name" value="FOLATE TRANSPORTER"/>
    <property type="match status" value="1"/>
</dbReference>
<dbReference type="GO" id="GO:0090482">
    <property type="term" value="F:vitamin transmembrane transporter activity"/>
    <property type="evidence" value="ECO:0007669"/>
    <property type="project" value="InterPro"/>
</dbReference>
<dbReference type="InterPro" id="IPR002666">
    <property type="entry name" value="Folate_carrier"/>
</dbReference>
<evidence type="ECO:0000313" key="3">
    <source>
        <dbReference type="EMBL" id="CAD7429829.1"/>
    </source>
</evidence>
<feature type="transmembrane region" description="Helical" evidence="2">
    <location>
        <begin position="213"/>
        <end position="233"/>
    </location>
</feature>
<dbReference type="EMBL" id="OB794237">
    <property type="protein sequence ID" value="CAD7429829.1"/>
    <property type="molecule type" value="Genomic_DNA"/>
</dbReference>
<name>A0A7R9EB44_9NEOP</name>
<dbReference type="PANTHER" id="PTHR10686:SF18">
    <property type="entry name" value="IP11787P-RELATED"/>
    <property type="match status" value="1"/>
</dbReference>
<dbReference type="SUPFAM" id="SSF103473">
    <property type="entry name" value="MFS general substrate transporter"/>
    <property type="match status" value="1"/>
</dbReference>
<keyword evidence="2" id="KW-1133">Transmembrane helix</keyword>
<dbReference type="GO" id="GO:0005886">
    <property type="term" value="C:plasma membrane"/>
    <property type="evidence" value="ECO:0007669"/>
    <property type="project" value="TreeGrafter"/>
</dbReference>
<reference evidence="3" key="1">
    <citation type="submission" date="2020-11" db="EMBL/GenBank/DDBJ databases">
        <authorList>
            <person name="Tran Van P."/>
        </authorList>
    </citation>
    <scope>NUCLEOTIDE SEQUENCE</scope>
</reference>